<dbReference type="GeneID" id="60336904"/>
<dbReference type="Pfam" id="PF07799">
    <property type="entry name" value="DUF1643"/>
    <property type="match status" value="1"/>
</dbReference>
<protein>
    <recommendedName>
        <fullName evidence="3">DUF1643 domain-containing protein</fullName>
    </recommendedName>
</protein>
<evidence type="ECO:0008006" key="3">
    <source>
        <dbReference type="Google" id="ProtNLM"/>
    </source>
</evidence>
<organism evidence="1 2">
    <name type="scientific">Mycobacterium phage Purky</name>
    <dbReference type="NCBI Taxonomy" id="2593351"/>
    <lineage>
        <taxon>Viruses</taxon>
        <taxon>Duplodnaviria</taxon>
        <taxon>Heunggongvirae</taxon>
        <taxon>Uroviricota</taxon>
        <taxon>Caudoviricetes</taxon>
        <taxon>Pclasvirinae</taxon>
        <taxon>Purkyvirus</taxon>
        <taxon>Purkyvirus purky</taxon>
    </lineage>
</organism>
<name>A0A514TWT4_9CAUD</name>
<dbReference type="Proteomes" id="UP000320930">
    <property type="component" value="Segment"/>
</dbReference>
<gene>
    <name evidence="1" type="primary">59</name>
    <name evidence="1" type="ORF">SEA_PURKY_59</name>
</gene>
<dbReference type="EMBL" id="MN096355">
    <property type="protein sequence ID" value="QDK01163.1"/>
    <property type="molecule type" value="Genomic_DNA"/>
</dbReference>
<dbReference type="RefSeq" id="YP_009965182.1">
    <property type="nucleotide sequence ID" value="NC_051739.1"/>
</dbReference>
<evidence type="ECO:0000313" key="2">
    <source>
        <dbReference type="Proteomes" id="UP000320930"/>
    </source>
</evidence>
<reference evidence="1 2" key="1">
    <citation type="submission" date="2019-06" db="EMBL/GenBank/DDBJ databases">
        <authorList>
            <person name="English H.B."/>
            <person name="Hanline L.C."/>
            <person name="Salsman M.A."/>
            <person name="Wilgus G.V."/>
            <person name="Purks T."/>
            <person name="Korey C.A."/>
            <person name="Delesalle V.A."/>
            <person name="Garlena R.A."/>
            <person name="Russell D.A."/>
            <person name="Pope W.H."/>
            <person name="Jacobs-Sera D."/>
            <person name="Hatfull G.F."/>
        </authorList>
    </citation>
    <scope>NUCLEOTIDE SEQUENCE [LARGE SCALE GENOMIC DNA]</scope>
</reference>
<keyword evidence="2" id="KW-1185">Reference proteome</keyword>
<dbReference type="InterPro" id="IPR012441">
    <property type="entry name" value="DUF1643"/>
</dbReference>
<sequence length="170" mass="19116">MTDQLALPVTANTAIISECGRYRYELRRVWDPKGPLLEFVMLNPSTADADVDDPTIRRCIGFARRWGYGGIVVHNLYAYRATNPDMLANVDDPIGPENRDYLANQIADCTVFAWGAHPAAIGWFNGYPYDIRPAISRRTEPLCLGLTSTGMPRHPLYIRADATPFPWEQS</sequence>
<dbReference type="KEGG" id="vg:60336904"/>
<proteinExistence type="predicted"/>
<accession>A0A514TWT4</accession>
<evidence type="ECO:0000313" key="1">
    <source>
        <dbReference type="EMBL" id="QDK01163.1"/>
    </source>
</evidence>